<dbReference type="InterPro" id="IPR013762">
    <property type="entry name" value="Integrase-like_cat_sf"/>
</dbReference>
<dbReference type="AlphaFoldDB" id="A0A409X2L7"/>
<dbReference type="OrthoDB" id="198652at2759"/>
<dbReference type="Proteomes" id="UP000284706">
    <property type="component" value="Unassembled WGS sequence"/>
</dbReference>
<evidence type="ECO:0000256" key="1">
    <source>
        <dbReference type="ARBA" id="ARBA00023172"/>
    </source>
</evidence>
<accession>A0A409X2L7</accession>
<reference evidence="2 3" key="1">
    <citation type="journal article" date="2018" name="Evol. Lett.">
        <title>Horizontal gene cluster transfer increased hallucinogenic mushroom diversity.</title>
        <authorList>
            <person name="Reynolds H.T."/>
            <person name="Vijayakumar V."/>
            <person name="Gluck-Thaler E."/>
            <person name="Korotkin H.B."/>
            <person name="Matheny P.B."/>
            <person name="Slot J.C."/>
        </authorList>
    </citation>
    <scope>NUCLEOTIDE SEQUENCE [LARGE SCALE GENOMIC DNA]</scope>
    <source>
        <strain evidence="2 3">SRW20</strain>
    </source>
</reference>
<proteinExistence type="predicted"/>
<dbReference type="InterPro" id="IPR044730">
    <property type="entry name" value="RNase_H-like_dom_plant"/>
</dbReference>
<evidence type="ECO:0000313" key="2">
    <source>
        <dbReference type="EMBL" id="PPQ85008.1"/>
    </source>
</evidence>
<dbReference type="SUPFAM" id="SSF56349">
    <property type="entry name" value="DNA breaking-rejoining enzymes"/>
    <property type="match status" value="1"/>
</dbReference>
<dbReference type="STRING" id="231916.A0A409X2L7"/>
<dbReference type="InParanoid" id="A0A409X2L7"/>
<dbReference type="PANTHER" id="PTHR33050">
    <property type="entry name" value="REVERSE TRANSCRIPTASE DOMAIN-CONTAINING PROTEIN"/>
    <property type="match status" value="1"/>
</dbReference>
<dbReference type="InterPro" id="IPR052055">
    <property type="entry name" value="Hepadnavirus_pol/RT"/>
</dbReference>
<sequence>KSQSDWISAWNFAVQAYRLAFPHRDNELRAYGDYIQGIFASKDESVHPSIIHFDIGVRNHVGGGQTILLTDTHQFFSLYNAMVMSDGVAFQSRLNSSRRTRGRSQPTTSKGDVCNRFNATRTWTSPVPSQQVRLRYNLWPEPGPTQEPYLSPTVADWSEFANPLPRPPAHILADPVATKTIQDNPHLFKIVTPINVDAFERLLSDHPNPAFVNSVCTGLREGFWPWAETTRPDYPVTLDLARQPRDDHEAAFIREQCQTEVDKGRFSDSFGTDLLPGMYCMPVHAVPKTRANTSELRMVTDHSSGKFSLNSMIDHDSVTGFPLDNLRHLGEMLLHYTHSSCNRQGLTIWKSDVAEAYRLMPMHPYWQIKQVNTVDGQRYVDRCNAFGTSSSGAIWISFNSLVAWIAKHRRGIDYLATYVDDSSGFDVRGNNLVYAPYGEAFPRHQTILLELWDELKVPHKRSKQLFSDDTLPIIGINVDPNGMIFSLPSEAKENLLDALTTWYSKPITGSRQQYRMRYWKQLAGWINWAFNVFPLLRPCLNRFYSKLSGPYIPNQKILLNNEIREDLSWAAYHIRHSTGVHLVRSREWDPLLADCTIYCDASPSGMGFWYPDVKQGFYASTPENTPSSLIFFFEALTVFCALRNSASRGHRDGRVIIFTDNLNTVQIFNSLRCEDKYNIILKSAVDVLIDSGIDLRVLHVPGDLNAVADAISRFQFQKALEIVPDLQLKPFQPPLQPKRLPWDRERLIHERALALGLSIDISTASSYGSALNSYLTFVRMHDMPVEPTEDSLSFFTVYMSHHIKPKSVESYLSGIVQQLELYFPNVRQIRQSMLVKRTLRGCRRLRGSPVNRKHPLTLNDLQKVLDFYNDSNNHDDLLFVAMLLTGFFALMRLGELTFPDDKKLRDWRKVTRRSTVLISTTHYEFHLPCHKADRYFEGNRIIVRKAQFRHNPLTHFVKYIQSRDTRFPLASPLWITSRGNVPTRSFFIKKLRKFFDSSIAGQSMRAGGATSLAEHGIPPSIIQPLGRWSSDSFLVYIRKNPTLIQALLYSSPTLGGQTTG</sequence>
<dbReference type="Gene3D" id="1.10.443.10">
    <property type="entry name" value="Intergrase catalytic core"/>
    <property type="match status" value="1"/>
</dbReference>
<dbReference type="PANTHER" id="PTHR33050:SF7">
    <property type="entry name" value="RIBONUCLEASE H"/>
    <property type="match status" value="1"/>
</dbReference>
<protein>
    <recommendedName>
        <fullName evidence="4">Reverse transcriptase domain-containing protein</fullName>
    </recommendedName>
</protein>
<dbReference type="EMBL" id="NHYE01004365">
    <property type="protein sequence ID" value="PPQ85008.1"/>
    <property type="molecule type" value="Genomic_DNA"/>
</dbReference>
<dbReference type="InterPro" id="IPR043502">
    <property type="entry name" value="DNA/RNA_pol_sf"/>
</dbReference>
<evidence type="ECO:0008006" key="4">
    <source>
        <dbReference type="Google" id="ProtNLM"/>
    </source>
</evidence>
<keyword evidence="1" id="KW-0233">DNA recombination</keyword>
<feature type="non-terminal residue" evidence="2">
    <location>
        <position position="1"/>
    </location>
</feature>
<dbReference type="SUPFAM" id="SSF56672">
    <property type="entry name" value="DNA/RNA polymerases"/>
    <property type="match status" value="1"/>
</dbReference>
<gene>
    <name evidence="2" type="ORF">CVT26_007449</name>
</gene>
<evidence type="ECO:0000313" key="3">
    <source>
        <dbReference type="Proteomes" id="UP000284706"/>
    </source>
</evidence>
<comment type="caution">
    <text evidence="2">The sequence shown here is derived from an EMBL/GenBank/DDBJ whole genome shotgun (WGS) entry which is preliminary data.</text>
</comment>
<dbReference type="GO" id="GO:0006310">
    <property type="term" value="P:DNA recombination"/>
    <property type="evidence" value="ECO:0007669"/>
    <property type="project" value="UniProtKB-KW"/>
</dbReference>
<dbReference type="GO" id="GO:0015074">
    <property type="term" value="P:DNA integration"/>
    <property type="evidence" value="ECO:0007669"/>
    <property type="project" value="InterPro"/>
</dbReference>
<dbReference type="CDD" id="cd06222">
    <property type="entry name" value="RNase_H_like"/>
    <property type="match status" value="1"/>
</dbReference>
<keyword evidence="3" id="KW-1185">Reference proteome</keyword>
<dbReference type="InterPro" id="IPR011010">
    <property type="entry name" value="DNA_brk_join_enz"/>
</dbReference>
<dbReference type="GO" id="GO:0003677">
    <property type="term" value="F:DNA binding"/>
    <property type="evidence" value="ECO:0007669"/>
    <property type="project" value="InterPro"/>
</dbReference>
<name>A0A409X2L7_9AGAR</name>
<organism evidence="2 3">
    <name type="scientific">Gymnopilus dilepis</name>
    <dbReference type="NCBI Taxonomy" id="231916"/>
    <lineage>
        <taxon>Eukaryota</taxon>
        <taxon>Fungi</taxon>
        <taxon>Dikarya</taxon>
        <taxon>Basidiomycota</taxon>
        <taxon>Agaricomycotina</taxon>
        <taxon>Agaricomycetes</taxon>
        <taxon>Agaricomycetidae</taxon>
        <taxon>Agaricales</taxon>
        <taxon>Agaricineae</taxon>
        <taxon>Hymenogastraceae</taxon>
        <taxon>Gymnopilus</taxon>
    </lineage>
</organism>